<dbReference type="Proteomes" id="UP001169063">
    <property type="component" value="Unassembled WGS sequence"/>
</dbReference>
<evidence type="ECO:0000313" key="3">
    <source>
        <dbReference type="Proteomes" id="UP001169063"/>
    </source>
</evidence>
<gene>
    <name evidence="2" type="ORF">Q0812_02310</name>
</gene>
<organism evidence="2 3">
    <name type="scientific">Peiella sedimenti</name>
    <dbReference type="NCBI Taxonomy" id="3061083"/>
    <lineage>
        <taxon>Bacteria</taxon>
        <taxon>Pseudomonadati</taxon>
        <taxon>Pseudomonadota</taxon>
        <taxon>Alphaproteobacteria</taxon>
        <taxon>Caulobacterales</taxon>
        <taxon>Caulobacteraceae</taxon>
        <taxon>Peiella</taxon>
    </lineage>
</organism>
<name>A0ABT8SIA8_9CAUL</name>
<dbReference type="RefSeq" id="WP_302108684.1">
    <property type="nucleotide sequence ID" value="NZ_JAUKTR010000001.1"/>
</dbReference>
<feature type="compositionally biased region" description="Basic and acidic residues" evidence="1">
    <location>
        <begin position="33"/>
        <end position="63"/>
    </location>
</feature>
<feature type="region of interest" description="Disordered" evidence="1">
    <location>
        <begin position="1"/>
        <end position="63"/>
    </location>
</feature>
<accession>A0ABT8SIA8</accession>
<dbReference type="Pfam" id="PF13770">
    <property type="entry name" value="DUF4169"/>
    <property type="match status" value="1"/>
</dbReference>
<dbReference type="InterPro" id="IPR025227">
    <property type="entry name" value="DUF4169"/>
</dbReference>
<feature type="compositionally biased region" description="Basic residues" evidence="1">
    <location>
        <begin position="8"/>
        <end position="19"/>
    </location>
</feature>
<protein>
    <submittedName>
        <fullName evidence="2">DUF4169 family protein</fullName>
    </submittedName>
</protein>
<comment type="caution">
    <text evidence="2">The sequence shown here is derived from an EMBL/GenBank/DDBJ whole genome shotgun (WGS) entry which is preliminary data.</text>
</comment>
<sequence length="63" mass="7129">MAEIINLKRAKKDRARNQKRKDAAVNRAAHGRTGAEKTSTEMERGRADRLLDASRRDKPEDPA</sequence>
<evidence type="ECO:0000256" key="1">
    <source>
        <dbReference type="SAM" id="MobiDB-lite"/>
    </source>
</evidence>
<dbReference type="EMBL" id="JAUKTR010000001">
    <property type="protein sequence ID" value="MDO1558264.1"/>
    <property type="molecule type" value="Genomic_DNA"/>
</dbReference>
<reference evidence="2" key="1">
    <citation type="submission" date="2023-07" db="EMBL/GenBank/DDBJ databases">
        <title>Brevundimonas soil sp. nov., isolated from the soil of chemical plant.</title>
        <authorList>
            <person name="Wu N."/>
        </authorList>
    </citation>
    <scope>NUCLEOTIDE SEQUENCE</scope>
    <source>
        <strain evidence="2">XZ-24</strain>
    </source>
</reference>
<evidence type="ECO:0000313" key="2">
    <source>
        <dbReference type="EMBL" id="MDO1558264.1"/>
    </source>
</evidence>
<keyword evidence="3" id="KW-1185">Reference proteome</keyword>
<proteinExistence type="predicted"/>